<evidence type="ECO:0000313" key="4">
    <source>
        <dbReference type="EMBL" id="KAK4157851.1"/>
    </source>
</evidence>
<gene>
    <name evidence="4" type="ORF">C8A00DRAFT_29236</name>
</gene>
<comment type="cofactor">
    <cofactor evidence="1 3">
        <name>pyridoxal 5'-phosphate</name>
        <dbReference type="ChEBI" id="CHEBI:597326"/>
    </cofactor>
</comment>
<sequence>MPVKQITTALGHSIPPEAPHNITFHIPGWDTAKALRRGDPQLLSQLTSIYPRFGPWCEVRQLSNLLHPLLSLPPSHGLLLFTNPDVLPTTQHYSSSARHRKPEHLIPPDQLWFRAIDIPLTLPLPSEQLDGDQTGNGQIVRLYAVAYPLAHAPGAVGVWQNYGVGVSSRLAAALIPAVETGEGVEVLGWKGDGVGLGEVPAPTYLPLGEAHRGLKKRIAGLVGGGEEGGYPRGGKKVEEGDVWLYPTGMGAIYRLHRALVEVRGGGTVVVLGSVFHNTYHLFEEGEGGMKHFGRCDGESGVMEALEAWLEGEKVAGRRVGYVFVEFPSNPILVSVDLIRLREVADKYDVPVVIDDTIGSFCNIDVSPVADVIITSITKSLSGYANFHNEYFHADAAKLLSNSTSYHTRSQTLNHNALTLATYLHTHALSSPTTSPITAVLYPPFTNTHQNYTSVMLPPTKEFTPGYGCLLAVEFTSLPVAKAFYDSLSVYHGPHLGAHLTLAFPFNDAIWGTDPDAAAYLRTYGAKAEQVRVSVGLEGEGELVDTFKAALEVAERVRREEEEEEEGQSKTRV</sequence>
<dbReference type="PANTHER" id="PTHR42699:SF1">
    <property type="entry name" value="CYSTATHIONINE GAMMA-SYNTHASE-RELATED"/>
    <property type="match status" value="1"/>
</dbReference>
<dbReference type="AlphaFoldDB" id="A0AAN7A2G2"/>
<reference evidence="4" key="2">
    <citation type="submission" date="2023-05" db="EMBL/GenBank/DDBJ databases">
        <authorList>
            <consortium name="Lawrence Berkeley National Laboratory"/>
            <person name="Steindorff A."/>
            <person name="Hensen N."/>
            <person name="Bonometti L."/>
            <person name="Westerberg I."/>
            <person name="Brannstrom I.O."/>
            <person name="Guillou S."/>
            <person name="Cros-Aarteil S."/>
            <person name="Calhoun S."/>
            <person name="Haridas S."/>
            <person name="Kuo A."/>
            <person name="Mondo S."/>
            <person name="Pangilinan J."/>
            <person name="Riley R."/>
            <person name="Labutti K."/>
            <person name="Andreopoulos B."/>
            <person name="Lipzen A."/>
            <person name="Chen C."/>
            <person name="Yanf M."/>
            <person name="Daum C."/>
            <person name="Ng V."/>
            <person name="Clum A."/>
            <person name="Ohm R."/>
            <person name="Martin F."/>
            <person name="Silar P."/>
            <person name="Natvig D."/>
            <person name="Lalanne C."/>
            <person name="Gautier V."/>
            <person name="Ament-Velasquez S.L."/>
            <person name="Kruys A."/>
            <person name="Hutchinson M.I."/>
            <person name="Powell A.J."/>
            <person name="Barry K."/>
            <person name="Miller A.N."/>
            <person name="Grigoriev I.V."/>
            <person name="Debuchy R."/>
            <person name="Gladieux P."/>
            <person name="Thoren M.H."/>
            <person name="Johannesson H."/>
        </authorList>
    </citation>
    <scope>NUCLEOTIDE SEQUENCE</scope>
    <source>
        <strain evidence="4">CBS 538.74</strain>
    </source>
</reference>
<evidence type="ECO:0000313" key="5">
    <source>
        <dbReference type="Proteomes" id="UP001302745"/>
    </source>
</evidence>
<dbReference type="InterPro" id="IPR051750">
    <property type="entry name" value="Trans-sulfuration_enzymes"/>
</dbReference>
<dbReference type="PANTHER" id="PTHR42699">
    <property type="match status" value="1"/>
</dbReference>
<keyword evidence="4" id="KW-0808">Transferase</keyword>
<evidence type="ECO:0000256" key="2">
    <source>
        <dbReference type="ARBA" id="ARBA00022898"/>
    </source>
</evidence>
<keyword evidence="5" id="KW-1185">Reference proteome</keyword>
<comment type="caution">
    <text evidence="4">The sequence shown here is derived from an EMBL/GenBank/DDBJ whole genome shotgun (WGS) entry which is preliminary data.</text>
</comment>
<proteinExistence type="inferred from homology"/>
<evidence type="ECO:0000256" key="1">
    <source>
        <dbReference type="ARBA" id="ARBA00001933"/>
    </source>
</evidence>
<dbReference type="GO" id="GO:0019346">
    <property type="term" value="P:transsulfuration"/>
    <property type="evidence" value="ECO:0007669"/>
    <property type="project" value="InterPro"/>
</dbReference>
<dbReference type="InterPro" id="IPR015422">
    <property type="entry name" value="PyrdxlP-dep_Trfase_small"/>
</dbReference>
<dbReference type="InterPro" id="IPR015421">
    <property type="entry name" value="PyrdxlP-dep_Trfase_major"/>
</dbReference>
<dbReference type="EMBL" id="MU856845">
    <property type="protein sequence ID" value="KAK4157851.1"/>
    <property type="molecule type" value="Genomic_DNA"/>
</dbReference>
<accession>A0AAN7A2G2</accession>
<dbReference type="Proteomes" id="UP001302745">
    <property type="component" value="Unassembled WGS sequence"/>
</dbReference>
<organism evidence="4 5">
    <name type="scientific">Chaetomidium leptoderma</name>
    <dbReference type="NCBI Taxonomy" id="669021"/>
    <lineage>
        <taxon>Eukaryota</taxon>
        <taxon>Fungi</taxon>
        <taxon>Dikarya</taxon>
        <taxon>Ascomycota</taxon>
        <taxon>Pezizomycotina</taxon>
        <taxon>Sordariomycetes</taxon>
        <taxon>Sordariomycetidae</taxon>
        <taxon>Sordariales</taxon>
        <taxon>Chaetomiaceae</taxon>
        <taxon>Chaetomidium</taxon>
    </lineage>
</organism>
<dbReference type="Pfam" id="PF01053">
    <property type="entry name" value="Cys_Met_Meta_PP"/>
    <property type="match status" value="1"/>
</dbReference>
<keyword evidence="2 3" id="KW-0663">Pyridoxal phosphate</keyword>
<dbReference type="SUPFAM" id="SSF53383">
    <property type="entry name" value="PLP-dependent transferases"/>
    <property type="match status" value="1"/>
</dbReference>
<protein>
    <submittedName>
        <fullName evidence="4">Pyridoxal phosphate-dependent transferase</fullName>
    </submittedName>
</protein>
<dbReference type="InterPro" id="IPR015424">
    <property type="entry name" value="PyrdxlP-dep_Trfase"/>
</dbReference>
<evidence type="ECO:0000256" key="3">
    <source>
        <dbReference type="RuleBase" id="RU362118"/>
    </source>
</evidence>
<dbReference type="Gene3D" id="3.40.640.10">
    <property type="entry name" value="Type I PLP-dependent aspartate aminotransferase-like (Major domain)"/>
    <property type="match status" value="1"/>
</dbReference>
<dbReference type="GO" id="GO:0030170">
    <property type="term" value="F:pyridoxal phosphate binding"/>
    <property type="evidence" value="ECO:0007669"/>
    <property type="project" value="InterPro"/>
</dbReference>
<reference evidence="4" key="1">
    <citation type="journal article" date="2023" name="Mol. Phylogenet. Evol.">
        <title>Genome-scale phylogeny and comparative genomics of the fungal order Sordariales.</title>
        <authorList>
            <person name="Hensen N."/>
            <person name="Bonometti L."/>
            <person name="Westerberg I."/>
            <person name="Brannstrom I.O."/>
            <person name="Guillou S."/>
            <person name="Cros-Aarteil S."/>
            <person name="Calhoun S."/>
            <person name="Haridas S."/>
            <person name="Kuo A."/>
            <person name="Mondo S."/>
            <person name="Pangilinan J."/>
            <person name="Riley R."/>
            <person name="LaButti K."/>
            <person name="Andreopoulos B."/>
            <person name="Lipzen A."/>
            <person name="Chen C."/>
            <person name="Yan M."/>
            <person name="Daum C."/>
            <person name="Ng V."/>
            <person name="Clum A."/>
            <person name="Steindorff A."/>
            <person name="Ohm R.A."/>
            <person name="Martin F."/>
            <person name="Silar P."/>
            <person name="Natvig D.O."/>
            <person name="Lalanne C."/>
            <person name="Gautier V."/>
            <person name="Ament-Velasquez S.L."/>
            <person name="Kruys A."/>
            <person name="Hutchinson M.I."/>
            <person name="Powell A.J."/>
            <person name="Barry K."/>
            <person name="Miller A.N."/>
            <person name="Grigoriev I.V."/>
            <person name="Debuchy R."/>
            <person name="Gladieux P."/>
            <person name="Hiltunen Thoren M."/>
            <person name="Johannesson H."/>
        </authorList>
    </citation>
    <scope>NUCLEOTIDE SEQUENCE</scope>
    <source>
        <strain evidence="4">CBS 538.74</strain>
    </source>
</reference>
<dbReference type="InterPro" id="IPR000277">
    <property type="entry name" value="Cys/Met-Metab_PyrdxlP-dep_enz"/>
</dbReference>
<comment type="similarity">
    <text evidence="3">Belongs to the trans-sulfuration enzymes family.</text>
</comment>
<dbReference type="Gene3D" id="3.90.1150.10">
    <property type="entry name" value="Aspartate Aminotransferase, domain 1"/>
    <property type="match status" value="1"/>
</dbReference>
<name>A0AAN7A2G2_9PEZI</name>
<dbReference type="GO" id="GO:0003962">
    <property type="term" value="F:cystathionine gamma-synthase activity"/>
    <property type="evidence" value="ECO:0007669"/>
    <property type="project" value="TreeGrafter"/>
</dbReference>